<dbReference type="InterPro" id="IPR029058">
    <property type="entry name" value="AB_hydrolase_fold"/>
</dbReference>
<dbReference type="AlphaFoldDB" id="B5VPA6"/>
<feature type="region of interest" description="Disordered" evidence="1">
    <location>
        <begin position="1"/>
        <end position="146"/>
    </location>
</feature>
<comment type="caution">
    <text evidence="3">The sequence shown here is derived from an EMBL/GenBank/DDBJ whole genome shotgun (WGS) entry which is preliminary data.</text>
</comment>
<dbReference type="PANTHER" id="PTHR47349:SF1">
    <property type="entry name" value="AER328WP"/>
    <property type="match status" value="1"/>
</dbReference>
<dbReference type="InterPro" id="IPR058933">
    <property type="entry name" value="YMC020W-like_ab_hydrolase"/>
</dbReference>
<feature type="compositionally biased region" description="Basic and acidic residues" evidence="1">
    <location>
        <begin position="248"/>
        <end position="262"/>
    </location>
</feature>
<dbReference type="EMBL" id="ABSV01001783">
    <property type="protein sequence ID" value="EDZ70243.1"/>
    <property type="molecule type" value="Genomic_DNA"/>
</dbReference>
<gene>
    <name evidence="3" type="ORF">AWRI1631_131170</name>
</gene>
<organism evidence="3 4">
    <name type="scientific">Saccharomyces cerevisiae (strain AWRI1631)</name>
    <name type="common">Baker's yeast</name>
    <dbReference type="NCBI Taxonomy" id="545124"/>
    <lineage>
        <taxon>Eukaryota</taxon>
        <taxon>Fungi</taxon>
        <taxon>Dikarya</taxon>
        <taxon>Ascomycota</taxon>
        <taxon>Saccharomycotina</taxon>
        <taxon>Saccharomycetes</taxon>
        <taxon>Saccharomycetales</taxon>
        <taxon>Saccharomycetaceae</taxon>
        <taxon>Saccharomyces</taxon>
    </lineage>
</organism>
<dbReference type="Pfam" id="PF26147">
    <property type="entry name" value="AB_HYDROLASE_YMC0-YMC35"/>
    <property type="match status" value="1"/>
</dbReference>
<dbReference type="PANTHER" id="PTHR47349">
    <property type="entry name" value="CHROMOSOME 8, WHOLE GENOME SHOTGUN SEQUENCE"/>
    <property type="match status" value="1"/>
</dbReference>
<dbReference type="OrthoDB" id="5598028at2759"/>
<dbReference type="Proteomes" id="UP000008988">
    <property type="component" value="Unassembled WGS sequence"/>
</dbReference>
<protein>
    <submittedName>
        <fullName evidence="3">YML020Wp-like protein</fullName>
    </submittedName>
</protein>
<feature type="compositionally biased region" description="Basic and acidic residues" evidence="1">
    <location>
        <begin position="57"/>
        <end position="67"/>
    </location>
</feature>
<feature type="compositionally biased region" description="Basic and acidic residues" evidence="1">
    <location>
        <begin position="231"/>
        <end position="241"/>
    </location>
</feature>
<name>B5VPA6_YEAS6</name>
<feature type="compositionally biased region" description="Low complexity" evidence="1">
    <location>
        <begin position="1"/>
        <end position="23"/>
    </location>
</feature>
<dbReference type="SUPFAM" id="SSF53474">
    <property type="entry name" value="alpha/beta-Hydrolases"/>
    <property type="match status" value="1"/>
</dbReference>
<evidence type="ECO:0000259" key="2">
    <source>
        <dbReference type="Pfam" id="PF26147"/>
    </source>
</evidence>
<evidence type="ECO:0000256" key="1">
    <source>
        <dbReference type="SAM" id="MobiDB-lite"/>
    </source>
</evidence>
<feature type="compositionally biased region" description="Polar residues" evidence="1">
    <location>
        <begin position="68"/>
        <end position="94"/>
    </location>
</feature>
<accession>B5VPA6</accession>
<dbReference type="InterPro" id="IPR058934">
    <property type="entry name" value="YMC020W-like"/>
</dbReference>
<feature type="region of interest" description="Disordered" evidence="1">
    <location>
        <begin position="231"/>
        <end position="262"/>
    </location>
</feature>
<sequence>MVTTPLHSSPKSSLKSSTTSLRSVHTQSGRMGPSEPKHRTTKSWSIWGGNDEEEPELSNKNKGKETAQDNSQENDNVSNEGTRLHDNQQTTILKETTRIEKGEKDKKDRNAAIVEKNTRSRAWPFFWGRNKKDPEPTHNIPTDADNNTLSRLANSLNPAPLTNTYIPYKPDAILIRDKGVKTAKKLTDDIGNQFPNIVVPSFDILPKQTIWNTVTSTIWKWKTEYWDRRPSSRVREGEEQVQHSQNQLKEETNTVANEAKDEERLEHNRGSLFRVDPWKKINLLSDYQSRPIRVLIVGVHGFFPTKIIRPFIGEPTGTSTKFVTEAEEIVKEYFDQHKVPIEISKIALEREGEIFDRVDFFYEVMKHWSKEINNSDFIYFVSHSQGCPVTIMLLAKLIKNGIINLDNSQFFNDDIQFCSSKKIISVLAMAGINNGPFYGADQTLFVRAYQTIEKDSLRELFEFQKFDSKQSQSFIEGLRTIISNNVKITFVGSINDQLVPLYSSICLFANHPNIFRAIFIDRGSQTPAFITRIVKIAGSLLNLGYNDHGIIKEISGSLAGTLTGGGHSTIYNEKQVYHLGIKFALETTDLSEMYPIEYSPYKLSELGANPYRLPWCMRGLMYESNKHFSNEEIKMLFKEFEEWEPETKQLKDIKNRLNGLNIDSDKKYIQHDTSLLPQTKHNLRYRNSKRHSYVQILTISDII</sequence>
<evidence type="ECO:0000313" key="3">
    <source>
        <dbReference type="EMBL" id="EDZ70243.1"/>
    </source>
</evidence>
<feature type="compositionally biased region" description="Basic and acidic residues" evidence="1">
    <location>
        <begin position="95"/>
        <end position="110"/>
    </location>
</feature>
<proteinExistence type="predicted"/>
<reference evidence="3 4" key="1">
    <citation type="journal article" date="2008" name="FEMS Yeast Res.">
        <title>Comparative genome analysis of a Saccharomyces cerevisiae wine strain.</title>
        <authorList>
            <person name="Borneman A.R."/>
            <person name="Forgan A.H."/>
            <person name="Pretorius I.S."/>
            <person name="Chambers P.J."/>
        </authorList>
    </citation>
    <scope>NUCLEOTIDE SEQUENCE [LARGE SCALE GENOMIC DNA]</scope>
    <source>
        <strain evidence="3 4">AWRI1631</strain>
    </source>
</reference>
<evidence type="ECO:0000313" key="4">
    <source>
        <dbReference type="Proteomes" id="UP000008988"/>
    </source>
</evidence>
<feature type="domain" description="YMC020W-like alpha/beta hydrolase" evidence="2">
    <location>
        <begin position="290"/>
        <end position="623"/>
    </location>
</feature>